<dbReference type="PANTHER" id="PTHR46211">
    <property type="entry name" value="GLYCEROPHOSPHORYL DIESTER PHOSPHODIESTERASE"/>
    <property type="match status" value="1"/>
</dbReference>
<name>A0A286TD01_BIFBI</name>
<evidence type="ECO:0000256" key="1">
    <source>
        <dbReference type="SAM" id="Phobius"/>
    </source>
</evidence>
<dbReference type="Proteomes" id="UP000262177">
    <property type="component" value="Chromosome"/>
</dbReference>
<evidence type="ECO:0000313" key="3">
    <source>
        <dbReference type="EMBL" id="BBA48234.1"/>
    </source>
</evidence>
<dbReference type="SUPFAM" id="SSF51695">
    <property type="entry name" value="PLC-like phosphodiesterases"/>
    <property type="match status" value="1"/>
</dbReference>
<dbReference type="InterPro" id="IPR030395">
    <property type="entry name" value="GP_PDE_dom"/>
</dbReference>
<dbReference type="EMBL" id="AP018131">
    <property type="protein sequence ID" value="BBA48234.1"/>
    <property type="molecule type" value="Genomic_DNA"/>
</dbReference>
<organism evidence="3 4">
    <name type="scientific">Bifidobacterium bifidum LMG 13195</name>
    <dbReference type="NCBI Taxonomy" id="1207542"/>
    <lineage>
        <taxon>Bacteria</taxon>
        <taxon>Bacillati</taxon>
        <taxon>Actinomycetota</taxon>
        <taxon>Actinomycetes</taxon>
        <taxon>Bifidobacteriales</taxon>
        <taxon>Bifidobacteriaceae</taxon>
        <taxon>Bifidobacterium</taxon>
    </lineage>
</organism>
<dbReference type="InterPro" id="IPR017946">
    <property type="entry name" value="PLC-like_Pdiesterase_TIM-brl"/>
</dbReference>
<proteinExistence type="predicted"/>
<feature type="transmembrane region" description="Helical" evidence="1">
    <location>
        <begin position="52"/>
        <end position="74"/>
    </location>
</feature>
<dbReference type="PROSITE" id="PS51704">
    <property type="entry name" value="GP_PDE"/>
    <property type="match status" value="1"/>
</dbReference>
<dbReference type="Pfam" id="PF03009">
    <property type="entry name" value="GDPD"/>
    <property type="match status" value="1"/>
</dbReference>
<protein>
    <submittedName>
        <fullName evidence="3">PhoPQ-activated pathogenicity-like protein PqaA type</fullName>
    </submittedName>
</protein>
<dbReference type="PANTHER" id="PTHR46211:SF14">
    <property type="entry name" value="GLYCEROPHOSPHODIESTER PHOSPHODIESTERASE"/>
    <property type="match status" value="1"/>
</dbReference>
<accession>A0A286TD01</accession>
<keyword evidence="1" id="KW-0472">Membrane</keyword>
<gene>
    <name evidence="3" type="ORF">BBJK_01797</name>
</gene>
<dbReference type="AlphaFoldDB" id="A0A286TD01"/>
<evidence type="ECO:0000313" key="4">
    <source>
        <dbReference type="Proteomes" id="UP000262177"/>
    </source>
</evidence>
<dbReference type="Gene3D" id="3.20.20.190">
    <property type="entry name" value="Phosphatidylinositol (PI) phosphodiesterase"/>
    <property type="match status" value="1"/>
</dbReference>
<keyword evidence="1" id="KW-1133">Transmembrane helix</keyword>
<dbReference type="GO" id="GO:0008081">
    <property type="term" value="F:phosphoric diester hydrolase activity"/>
    <property type="evidence" value="ECO:0007669"/>
    <property type="project" value="InterPro"/>
</dbReference>
<sequence>MTRITLILTLECPEHSCAAYDDLHQWRWRDYVARRNMEAGCEMHGREGRGRLSGSVVAVVSVLACIAMLAGLVMGTTHVVSWVFDAIGLASPQHRPIVIAHRGDTRHAPENSLASIRAAKQNGADFAEIDVRLTKDGIPVVFHDRRTGRLDAGGRDVLVNSMPLSALQRMIMQQRGMRYSVPTLRQVLDDASMSRPGQRRFGLLLDIKTDARYARKVADAVVRVVEDSKYAGNLMVMSANPYAVMVFKSMRPQWHVGLCASGRPDLTQWDDDGTSEARFMDGAARVETVRREVTAKRGGKQRKHPMFRGMRGEAMDFVVFRARDVTSRLLRNARLRRIPVYVDSVDSYDAANGLLRHGVSGLLGENITPLQQACSSYHGLPEPFSSPDDDDRSQA</sequence>
<reference evidence="3 4" key="1">
    <citation type="journal article" date="2017" name="Biosci. Biotechnol. Biochem.">
        <title>Identification and characterization of a sulfoglycosidase from Bifidobacterium bifidum implicated in mucin glycan utilization.</title>
        <authorList>
            <person name="Katoh T."/>
            <person name="Maeshibu T."/>
            <person name="Kikkawa K."/>
            <person name="Gotoh A."/>
            <person name="Tomabechi Y."/>
            <person name="Nakamura M."/>
            <person name="Liao W.-H."/>
            <person name="Yamaguchi M."/>
            <person name="Ashida H."/>
            <person name="Yamamoto K."/>
            <person name="Katayama T."/>
        </authorList>
    </citation>
    <scope>NUCLEOTIDE SEQUENCE [LARGE SCALE GENOMIC DNA]</scope>
    <source>
        <strain evidence="3 4">JCM 7004</strain>
    </source>
</reference>
<feature type="domain" description="GP-PDE" evidence="2">
    <location>
        <begin position="96"/>
        <end position="374"/>
    </location>
</feature>
<dbReference type="GO" id="GO:0006629">
    <property type="term" value="P:lipid metabolic process"/>
    <property type="evidence" value="ECO:0007669"/>
    <property type="project" value="InterPro"/>
</dbReference>
<evidence type="ECO:0000259" key="2">
    <source>
        <dbReference type="PROSITE" id="PS51704"/>
    </source>
</evidence>
<keyword evidence="1" id="KW-0812">Transmembrane</keyword>